<dbReference type="InterPro" id="IPR036388">
    <property type="entry name" value="WH-like_DNA-bd_sf"/>
</dbReference>
<accession>A0AAI8SJ36</accession>
<reference evidence="1 2" key="1">
    <citation type="submission" date="2019-09" db="EMBL/GenBank/DDBJ databases">
        <title>Complete genome sequence of Mycobacterium avium subsp. hominissuis strain JP-H-1.</title>
        <authorList>
            <person name="Kinoshita Y."/>
            <person name="Niwa H."/>
            <person name="Uchida-Fujii E."/>
            <person name="Nukada T."/>
        </authorList>
    </citation>
    <scope>NUCLEOTIDE SEQUENCE [LARGE SCALE GENOMIC DNA]</scope>
    <source>
        <strain evidence="1 2">JP-H-1</strain>
    </source>
</reference>
<dbReference type="Gene3D" id="1.10.10.10">
    <property type="entry name" value="Winged helix-like DNA-binding domain superfamily/Winged helix DNA-binding domain"/>
    <property type="match status" value="1"/>
</dbReference>
<organism evidence="1 2">
    <name type="scientific">Mycobacterium avium subsp. hominissuis</name>
    <dbReference type="NCBI Taxonomy" id="439334"/>
    <lineage>
        <taxon>Bacteria</taxon>
        <taxon>Bacillati</taxon>
        <taxon>Actinomycetota</taxon>
        <taxon>Actinomycetes</taxon>
        <taxon>Mycobacteriales</taxon>
        <taxon>Mycobacteriaceae</taxon>
        <taxon>Mycobacterium</taxon>
        <taxon>Mycobacterium avium complex (MAC)</taxon>
    </lineage>
</organism>
<dbReference type="InterPro" id="IPR009057">
    <property type="entry name" value="Homeodomain-like_sf"/>
</dbReference>
<dbReference type="Pfam" id="PF01527">
    <property type="entry name" value="HTH_Tnp_1"/>
    <property type="match status" value="1"/>
</dbReference>
<dbReference type="SUPFAM" id="SSF46689">
    <property type="entry name" value="Homeodomain-like"/>
    <property type="match status" value="1"/>
</dbReference>
<dbReference type="InterPro" id="IPR002514">
    <property type="entry name" value="Transposase_8"/>
</dbReference>
<name>A0AAI8SJ36_MYCAV</name>
<dbReference type="GO" id="GO:0006313">
    <property type="term" value="P:DNA transposition"/>
    <property type="evidence" value="ECO:0007669"/>
    <property type="project" value="InterPro"/>
</dbReference>
<proteinExistence type="predicted"/>
<sequence>MPKKYDEEFKARAVRLVSDHAEEYATRTACLTAVAKRLGVSYESLRRWINQAEVDTGVRDGAPTDTVRELRELKRKNRELEETIEILKAATSFFVRESDRDTVDLCVHRRASCSVRGRSDLPRAH</sequence>
<gene>
    <name evidence="1" type="ORF">JPH1_17180</name>
</gene>
<evidence type="ECO:0000313" key="1">
    <source>
        <dbReference type="EMBL" id="BBN47243.1"/>
    </source>
</evidence>
<dbReference type="EMBL" id="AP020326">
    <property type="protein sequence ID" value="BBN47243.1"/>
    <property type="molecule type" value="Genomic_DNA"/>
</dbReference>
<protein>
    <submittedName>
        <fullName evidence="1">Transposase</fullName>
    </submittedName>
</protein>
<evidence type="ECO:0000313" key="2">
    <source>
        <dbReference type="Proteomes" id="UP000327362"/>
    </source>
</evidence>
<dbReference type="Proteomes" id="UP000327362">
    <property type="component" value="Chromosome"/>
</dbReference>
<dbReference type="GO" id="GO:0004803">
    <property type="term" value="F:transposase activity"/>
    <property type="evidence" value="ECO:0007669"/>
    <property type="project" value="InterPro"/>
</dbReference>
<dbReference type="GO" id="GO:0003677">
    <property type="term" value="F:DNA binding"/>
    <property type="evidence" value="ECO:0007669"/>
    <property type="project" value="InterPro"/>
</dbReference>
<dbReference type="AlphaFoldDB" id="A0AAI8SJ36"/>